<accession>A0AC58PM26</accession>
<gene>
    <name evidence="2" type="primary">LOC141575549</name>
</gene>
<name>A0AC58PM26_CAMBA</name>
<reference evidence="2" key="1">
    <citation type="submission" date="2025-08" db="UniProtKB">
        <authorList>
            <consortium name="RefSeq"/>
        </authorList>
    </citation>
    <scope>IDENTIFICATION</scope>
    <source>
        <tissue evidence="2">Blood</tissue>
    </source>
</reference>
<evidence type="ECO:0000313" key="1">
    <source>
        <dbReference type="Proteomes" id="UP001732780"/>
    </source>
</evidence>
<keyword evidence="1" id="KW-1185">Reference proteome</keyword>
<dbReference type="Proteomes" id="UP001732780">
    <property type="component" value="Chromosome 29"/>
</dbReference>
<evidence type="ECO:0000313" key="2">
    <source>
        <dbReference type="RefSeq" id="XP_074211088.1"/>
    </source>
</evidence>
<proteinExistence type="predicted"/>
<dbReference type="RefSeq" id="XP_074211088.1">
    <property type="nucleotide sequence ID" value="XM_074354987.1"/>
</dbReference>
<sequence length="393" mass="42112">MKKSRQSPESCIRDPWVGPSQEDHQQKLRERKEVVEPIPTALSPPDYVLQLKMITELVKVLSLLIPKVHFLPSPSHFIKAILGSQVSAETFLKGKRTLSAPALRTAAAGSPQFRPESLPRQVRGNLPEAVAARLRRRDGGGEGVCAHALRPPPPFPPPRPPPPPLSPPLPPAAAASPAASPPHCFPRRCFPPPAAAAAAASPPAAAAAAAASPAAPPAAAASPAAAATRSFRRQIQRENGARMQHRQGNWVRGVGFTQNALVLVLRHLSIGHHQRSTFHKLGHRQDAETPLAPRADPSGLSPGSPPQADSGRGSLEKQREKTSEKVLVRPGHLAWSPSTPAAVSFRAGGVRGPLLQTLNKDKRNLHGGCSQLPWNCLCQQISRTFILCYFHSH</sequence>
<organism evidence="1 2">
    <name type="scientific">Camelus bactrianus</name>
    <name type="common">Bactrian camel</name>
    <dbReference type="NCBI Taxonomy" id="9837"/>
    <lineage>
        <taxon>Eukaryota</taxon>
        <taxon>Metazoa</taxon>
        <taxon>Chordata</taxon>
        <taxon>Craniata</taxon>
        <taxon>Vertebrata</taxon>
        <taxon>Euteleostomi</taxon>
        <taxon>Mammalia</taxon>
        <taxon>Eutheria</taxon>
        <taxon>Laurasiatheria</taxon>
        <taxon>Artiodactyla</taxon>
        <taxon>Tylopoda</taxon>
        <taxon>Camelidae</taxon>
        <taxon>Camelus</taxon>
    </lineage>
</organism>
<protein>
    <submittedName>
        <fullName evidence="2">Uncharacterized protein LOC141575549</fullName>
    </submittedName>
</protein>